<dbReference type="InterPro" id="IPR012338">
    <property type="entry name" value="Beta-lactam/transpept-like"/>
</dbReference>
<accession>B8KVG6</accession>
<evidence type="ECO:0000256" key="1">
    <source>
        <dbReference type="SAM" id="SignalP"/>
    </source>
</evidence>
<dbReference type="SUPFAM" id="SSF56601">
    <property type="entry name" value="beta-lactamase/transpeptidase-like"/>
    <property type="match status" value="1"/>
</dbReference>
<dbReference type="Pfam" id="PF00144">
    <property type="entry name" value="Beta-lactamase"/>
    <property type="match status" value="1"/>
</dbReference>
<dbReference type="RefSeq" id="WP_009021636.1">
    <property type="nucleotide sequence ID" value="NZ_DS999411.1"/>
</dbReference>
<dbReference type="Proteomes" id="UP000004699">
    <property type="component" value="Unassembled WGS sequence"/>
</dbReference>
<keyword evidence="4" id="KW-1185">Reference proteome</keyword>
<dbReference type="STRING" id="565045.NOR51B_2848"/>
<dbReference type="Gene3D" id="3.40.710.10">
    <property type="entry name" value="DD-peptidase/beta-lactamase superfamily"/>
    <property type="match status" value="1"/>
</dbReference>
<proteinExistence type="predicted"/>
<reference evidence="4" key="1">
    <citation type="journal article" date="2013" name="BMC Microbiol.">
        <title>Taxonomy and evolution of bacteriochlorophyll a-containing members of the OM60/NOR5 clade of marine gammaproteobacteria: description of Luminiphilus syltensis gen. nov., sp. nov., reclassification of Haliea rubra as Pseudohaliea rubra gen. nov., comb. nov., and emendation of Chromatocurvus halotolerans.</title>
        <authorList>
            <person name="Spring S."/>
            <person name="Riedel T."/>
            <person name="Sproer C."/>
            <person name="Yan S."/>
            <person name="Harder J."/>
            <person name="Fuchs B.M."/>
        </authorList>
    </citation>
    <scope>NUCLEOTIDE SEQUENCE [LARGE SCALE GENOMIC DNA]</scope>
    <source>
        <strain evidence="4">NOR51-B</strain>
    </source>
</reference>
<dbReference type="InterPro" id="IPR050789">
    <property type="entry name" value="Diverse_Enzym_Activities"/>
</dbReference>
<feature type="chain" id="PRO_5002876542" evidence="1">
    <location>
        <begin position="29"/>
        <end position="400"/>
    </location>
</feature>
<dbReference type="HOGENOM" id="CLU_030169_0_0_6"/>
<evidence type="ECO:0000259" key="2">
    <source>
        <dbReference type="Pfam" id="PF00144"/>
    </source>
</evidence>
<dbReference type="PANTHER" id="PTHR43283">
    <property type="entry name" value="BETA-LACTAMASE-RELATED"/>
    <property type="match status" value="1"/>
</dbReference>
<dbReference type="PANTHER" id="PTHR43283:SF14">
    <property type="entry name" value="BLL8153 PROTEIN"/>
    <property type="match status" value="1"/>
</dbReference>
<organism evidence="3 4">
    <name type="scientific">Luminiphilus syltensis NOR5-1B</name>
    <dbReference type="NCBI Taxonomy" id="565045"/>
    <lineage>
        <taxon>Bacteria</taxon>
        <taxon>Pseudomonadati</taxon>
        <taxon>Pseudomonadota</taxon>
        <taxon>Gammaproteobacteria</taxon>
        <taxon>Cellvibrionales</taxon>
        <taxon>Halieaceae</taxon>
        <taxon>Luminiphilus</taxon>
    </lineage>
</organism>
<dbReference type="AlphaFoldDB" id="B8KVG6"/>
<feature type="domain" description="Beta-lactamase-related" evidence="2">
    <location>
        <begin position="105"/>
        <end position="384"/>
    </location>
</feature>
<evidence type="ECO:0000313" key="3">
    <source>
        <dbReference type="EMBL" id="EED36895.1"/>
    </source>
</evidence>
<dbReference type="EMBL" id="DS999411">
    <property type="protein sequence ID" value="EED36895.1"/>
    <property type="molecule type" value="Genomic_DNA"/>
</dbReference>
<protein>
    <submittedName>
        <fullName evidence="3">Beta-lactamase</fullName>
    </submittedName>
</protein>
<sequence>MKAISIIRSTAVVGVVTAAILTSMLASAEQAAPPPENDLQNLPPKGSTPLFWEGDTQIIGFRNSEYLIPTRKIEAGTEVLPLPRAEIDLGDVDFSFEGTTITLDQYLQQERVGGLLMLKDGKVVLEYYGLGNSAQTRWISFSVAKSVVAMLIGAAIKDGYIKSVDEKVTDYLPRLKSSVYAQSSIKNLLQMASGVAWNEDYADPDSDVASAPYKTLALYDYLADKPRDAAPGDKFNYNSAETNLAGTLLRSAVGNNLSTYLSEKIWRPFGMESDASWNLTEPGGGEFGGCCINATLRDYGRLGLFALNDGKLADGTPVLAEGWMAESTAPSKGYEGYGYFWWLTDSPVYQALGIFGQGIHIDPEHNVVIAIHSAREEADNDRDWAIQNALFTALTEAVTE</sequence>
<feature type="signal peptide" evidence="1">
    <location>
        <begin position="1"/>
        <end position="28"/>
    </location>
</feature>
<dbReference type="InterPro" id="IPR001466">
    <property type="entry name" value="Beta-lactam-related"/>
</dbReference>
<gene>
    <name evidence="3" type="ORF">NOR51B_2848</name>
</gene>
<name>B8KVG6_9GAMM</name>
<keyword evidence="1" id="KW-0732">Signal</keyword>
<dbReference type="eggNOG" id="COG1680">
    <property type="taxonomic scope" value="Bacteria"/>
</dbReference>
<evidence type="ECO:0000313" key="4">
    <source>
        <dbReference type="Proteomes" id="UP000004699"/>
    </source>
</evidence>